<dbReference type="OrthoDB" id="2121618at2759"/>
<sequence length="1367" mass="155265">MAGLPTSSSSIYQAPRADSANGSRPSSASSTRSSVHRQAAVRTRAGYDRRHNLASSYHKRPSTVMSLPLTARSPDSDISTRYSQLNSARSHRPLGSALCIKCMLGVVHKRCEAHKYIRVGGGYRHSYSYLKAMLEEIQAELDRNALNMKRLAAIHEACYTPVSQSEEYPTVSGITNAIQNSTDGAVRAVKTYIRTKSGRLVEKIIFMSEDDYNKFIEGGGTAEDLIKKYLSKEEAEQLESWDKEEVKAIKTYIRTKSGRLKEQLVYVSKSDYDKIKSGEMDAQAVMDVLKKYVKTEDGEKLDGWGEAEMKLVKTIVRTKSGRLIEKTIMVSKEEYDELQRIAREGGDPASVLNKYMGKDEKVEGWKKVEAVPKAMKVVKTMVRTKSGRLIEKTIMMTEEEYKEFQASGGDKNFLKKFMKLEDGEEIEAWEKASTVYEPDSDDEQVKKAKVGERIVDKDGNVYEIIIDPKTGKKLKKKLGKADDFEDLDAVLAGGKIKYKKGKGPKGKGKKGGGSDSDDGPTTEQIKKYKAMKEGKRNKDSDSDYSYRSVVSAGGTRKVLRRRKRADGTYSAEHSFHSSDDEEGKARRRRRRRERKHGPDSAHSYYSAGGTRRVRRRRRNADGTYGTDEEYHSDESIAMRRAEKKKKKKKRHGSDSEYSYFSEVSAGGTRTKKKKKRIRDADGNIIGYGSAKYHDSSDSGSSYESYYDADGNKRYRKKPPKVKRGLAGGKKGKLGKTRKDFEGGFSDRSTDTEDEPDLEAMTEEERREYLAKKKLRQEERERRRREKYGDKYDEIMAQHNKNKKELRKQRALAEGLDWDSDEYDKDPEAFKEKYKSMVTYEKGGERFKKGKADNRGLGPGHDSWGGKGKGKSVRVKDGHEADSEGEDGGTGAGRRKKKGKGGYEADYDSETESFIGADGKKKKRTKKGGEEIIESDFEYEIEYDEHGRIKRKKKKYHDGESGSEYEFEYDQFGNLIGKKKIKEGKENRKHRIQKEDDGNYFEKGPDGKLRLRPGKTKIDIDKLTADDLRALGIDPNMSKQDIARALKAKFGDNLIITKGGRKVGLKNADDYGSDANTDDLANDSDLDTSTLKPGRRRVQILMKRGGPLLLDYMKKIIDDSKLVDKLEPERDASIDYLQAYRLVDQRKIDAYAKAFVVEDEDKTGILRYEDFCVALEGIPSINSITKKQVQYVMKVLDLDHHSQVTFRMFGVSVALCERVTKMDHYCKELLEISNLADIERKIALYRAIFECNVLGDRDPNFIKAESLMIELMAGGLNWNQQNYIMSQLEPNEWKEISFIDYLVYIPLFLSMHDGICDNPLDMSLNKYGPDRRAGEQRDMNPLGYSLKKQTAFFLRQQAEDLLSGKNLM</sequence>
<feature type="compositionally biased region" description="Basic residues" evidence="1">
    <location>
        <begin position="799"/>
        <end position="808"/>
    </location>
</feature>
<dbReference type="SUPFAM" id="SSF47473">
    <property type="entry name" value="EF-hand"/>
    <property type="match status" value="1"/>
</dbReference>
<feature type="compositionally biased region" description="Low complexity" evidence="1">
    <location>
        <begin position="697"/>
        <end position="708"/>
    </location>
</feature>
<dbReference type="EMBL" id="VXIV02001689">
    <property type="protein sequence ID" value="KAF6030578.1"/>
    <property type="molecule type" value="Genomic_DNA"/>
</dbReference>
<evidence type="ECO:0000313" key="3">
    <source>
        <dbReference type="Proteomes" id="UP000593567"/>
    </source>
</evidence>
<feature type="region of interest" description="Disordered" evidence="1">
    <location>
        <begin position="495"/>
        <end position="808"/>
    </location>
</feature>
<feature type="compositionally biased region" description="Basic residues" evidence="1">
    <location>
        <begin position="585"/>
        <end position="595"/>
    </location>
</feature>
<organism evidence="2 3">
    <name type="scientific">Bugula neritina</name>
    <name type="common">Brown bryozoan</name>
    <name type="synonym">Sertularia neritina</name>
    <dbReference type="NCBI Taxonomy" id="10212"/>
    <lineage>
        <taxon>Eukaryota</taxon>
        <taxon>Metazoa</taxon>
        <taxon>Spiralia</taxon>
        <taxon>Lophotrochozoa</taxon>
        <taxon>Bryozoa</taxon>
        <taxon>Gymnolaemata</taxon>
        <taxon>Cheilostomatida</taxon>
        <taxon>Flustrina</taxon>
        <taxon>Buguloidea</taxon>
        <taxon>Bugulidae</taxon>
        <taxon>Bugula</taxon>
    </lineage>
</organism>
<feature type="compositionally biased region" description="Basic and acidic residues" evidence="1">
    <location>
        <begin position="841"/>
        <end position="853"/>
    </location>
</feature>
<feature type="region of interest" description="Disordered" evidence="1">
    <location>
        <begin position="840"/>
        <end position="928"/>
    </location>
</feature>
<feature type="compositionally biased region" description="Polar residues" evidence="1">
    <location>
        <begin position="1"/>
        <end position="12"/>
    </location>
</feature>
<feature type="compositionally biased region" description="Basic residues" evidence="1">
    <location>
        <begin position="496"/>
        <end position="510"/>
    </location>
</feature>
<feature type="compositionally biased region" description="Low complexity" evidence="1">
    <location>
        <begin position="19"/>
        <end position="33"/>
    </location>
</feature>
<dbReference type="Proteomes" id="UP000593567">
    <property type="component" value="Unassembled WGS sequence"/>
</dbReference>
<keyword evidence="3" id="KW-1185">Reference proteome</keyword>
<feature type="compositionally biased region" description="Basic residues" evidence="1">
    <location>
        <begin position="641"/>
        <end position="651"/>
    </location>
</feature>
<dbReference type="PANTHER" id="PTHR35538">
    <property type="entry name" value="LIG_CHAN-GLU_BD DOMAIN-CONTAINING PROTEIN"/>
    <property type="match status" value="1"/>
</dbReference>
<feature type="compositionally biased region" description="Basic and acidic residues" evidence="1">
    <location>
        <begin position="762"/>
        <end position="795"/>
    </location>
</feature>
<reference evidence="2" key="1">
    <citation type="submission" date="2020-06" db="EMBL/GenBank/DDBJ databases">
        <title>Draft genome of Bugula neritina, a colonial animal packing powerful symbionts and potential medicines.</title>
        <authorList>
            <person name="Rayko M."/>
        </authorList>
    </citation>
    <scope>NUCLEOTIDE SEQUENCE [LARGE SCALE GENOMIC DNA]</scope>
    <source>
        <strain evidence="2">Kwan_BN1</strain>
    </source>
</reference>
<dbReference type="PANTHER" id="PTHR35538:SF3">
    <property type="entry name" value="C-TYPE LECTIN DOMAIN-CONTAINING PROTEIN"/>
    <property type="match status" value="1"/>
</dbReference>
<proteinExistence type="predicted"/>
<feature type="compositionally biased region" description="Gly residues" evidence="1">
    <location>
        <begin position="856"/>
        <end position="866"/>
    </location>
</feature>
<protein>
    <submittedName>
        <fullName evidence="2">Uncharacterized protein</fullName>
    </submittedName>
</protein>
<feature type="compositionally biased region" description="Basic residues" evidence="1">
    <location>
        <begin position="713"/>
        <end position="735"/>
    </location>
</feature>
<dbReference type="InterPro" id="IPR011992">
    <property type="entry name" value="EF-hand-dom_pair"/>
</dbReference>
<feature type="compositionally biased region" description="Basic and acidic residues" evidence="1">
    <location>
        <begin position="524"/>
        <end position="541"/>
    </location>
</feature>
<feature type="compositionally biased region" description="Basic and acidic residues" evidence="1">
    <location>
        <begin position="628"/>
        <end position="640"/>
    </location>
</feature>
<comment type="caution">
    <text evidence="2">The sequence shown here is derived from an EMBL/GenBank/DDBJ whole genome shotgun (WGS) entry which is preliminary data.</text>
</comment>
<evidence type="ECO:0000313" key="2">
    <source>
        <dbReference type="EMBL" id="KAF6030578.1"/>
    </source>
</evidence>
<accession>A0A7J7JZ13</accession>
<gene>
    <name evidence="2" type="ORF">EB796_011115</name>
</gene>
<feature type="region of interest" description="Disordered" evidence="1">
    <location>
        <begin position="1"/>
        <end position="81"/>
    </location>
</feature>
<name>A0A7J7JZ13_BUGNE</name>
<feature type="compositionally biased region" description="Acidic residues" evidence="1">
    <location>
        <begin position="751"/>
        <end position="761"/>
    </location>
</feature>
<evidence type="ECO:0000256" key="1">
    <source>
        <dbReference type="SAM" id="MobiDB-lite"/>
    </source>
</evidence>